<keyword evidence="2" id="KW-0614">Plasmid</keyword>
<keyword evidence="3" id="KW-1185">Reference proteome</keyword>
<geneLocation type="plasmid" evidence="3">
    <name>pedy32-46i</name>
</geneLocation>
<organism evidence="2 3">
    <name type="scientific">Euzebya pacifica</name>
    <dbReference type="NCBI Taxonomy" id="1608957"/>
    <lineage>
        <taxon>Bacteria</taxon>
        <taxon>Bacillati</taxon>
        <taxon>Actinomycetota</taxon>
        <taxon>Nitriliruptoria</taxon>
        <taxon>Euzebyales</taxon>
    </lineage>
</organism>
<evidence type="ECO:0000256" key="1">
    <source>
        <dbReference type="SAM" id="MobiDB-lite"/>
    </source>
</evidence>
<dbReference type="AlphaFoldDB" id="A0A346Y5Z1"/>
<evidence type="ECO:0000313" key="2">
    <source>
        <dbReference type="EMBL" id="AXV09888.1"/>
    </source>
</evidence>
<proteinExistence type="predicted"/>
<protein>
    <submittedName>
        <fullName evidence="2">Uncharacterized protein</fullName>
    </submittedName>
</protein>
<name>A0A346Y5Z1_9ACTN</name>
<dbReference type="EMBL" id="CP031166">
    <property type="protein sequence ID" value="AXV09888.1"/>
    <property type="molecule type" value="Genomic_DNA"/>
</dbReference>
<sequence length="320" mass="34311">MTTTRTCGHQTRTGPCNNPAGKGPRCAAGHKVATTAQHSRQAAAHPTVGLADPFAAPVTDPTHPAYQHAAHARDRLQDVMDADGYATGTAAELDAAAQWALPRVDDAIAHLDGHLAAPTLTALREADSNNRASFHIAAAHAQLGRLHTGGTTPRVRSALAAIRDRLLAARIDVLAHAVAARATGEDGNGFEQPWNDAQEQHDELSAHLGRAALDHEVGWFHDRTFDAIDAIKAHHRRHDPIKAAHPDLTDTQVAVYAELQAHPDSYAPTWTPEGPGDPMHVEEVLARWNVNGHRIRTADGTLITATANDVRTAWTKAPVR</sequence>
<dbReference type="Proteomes" id="UP000264006">
    <property type="component" value="Plasmid pEDY32-46I"/>
</dbReference>
<reference evidence="2 3" key="1">
    <citation type="submission" date="2018-09" db="EMBL/GenBank/DDBJ databases">
        <title>Complete genome sequence of Euzebya sp. DY32-46 isolated from seawater of Pacific Ocean.</title>
        <authorList>
            <person name="Xu L."/>
            <person name="Wu Y.-H."/>
            <person name="Xu X.-W."/>
        </authorList>
    </citation>
    <scope>NUCLEOTIDE SEQUENCE [LARGE SCALE GENOMIC DNA]</scope>
    <source>
        <strain evidence="2 3">DY32-46</strain>
        <plasmid evidence="3">pedy32-46i</plasmid>
    </source>
</reference>
<evidence type="ECO:0000313" key="3">
    <source>
        <dbReference type="Proteomes" id="UP000264006"/>
    </source>
</evidence>
<dbReference type="RefSeq" id="WP_114594499.1">
    <property type="nucleotide sequence ID" value="NZ_CP031166.1"/>
</dbReference>
<dbReference type="KEGG" id="euz:DVS28_b0118"/>
<accession>A0A346Y5Z1</accession>
<feature type="region of interest" description="Disordered" evidence="1">
    <location>
        <begin position="1"/>
        <end position="23"/>
    </location>
</feature>
<feature type="compositionally biased region" description="Low complexity" evidence="1">
    <location>
        <begin position="1"/>
        <end position="14"/>
    </location>
</feature>
<gene>
    <name evidence="2" type="ORF">DVS28_b0118</name>
</gene>